<comment type="caution">
    <text evidence="3">The sequence shown here is derived from an EMBL/GenBank/DDBJ whole genome shotgun (WGS) entry which is preliminary data.</text>
</comment>
<dbReference type="InterPro" id="IPR036525">
    <property type="entry name" value="Tubulin/FtsZ_GTPase_sf"/>
</dbReference>
<organism evidence="3 4">
    <name type="scientific">Ferviditalea candida</name>
    <dbReference type="NCBI Taxonomy" id="3108399"/>
    <lineage>
        <taxon>Bacteria</taxon>
        <taxon>Bacillati</taxon>
        <taxon>Bacillota</taxon>
        <taxon>Bacilli</taxon>
        <taxon>Bacillales</taxon>
        <taxon>Paenibacillaceae</taxon>
        <taxon>Ferviditalea</taxon>
    </lineage>
</organism>
<keyword evidence="4" id="KW-1185">Reference proteome</keyword>
<keyword evidence="1" id="KW-0547">Nucleotide-binding</keyword>
<keyword evidence="3" id="KW-0131">Cell cycle</keyword>
<dbReference type="GO" id="GO:0051301">
    <property type="term" value="P:cell division"/>
    <property type="evidence" value="ECO:0007669"/>
    <property type="project" value="UniProtKB-KW"/>
</dbReference>
<dbReference type="InterPro" id="IPR045061">
    <property type="entry name" value="FtsZ/CetZ"/>
</dbReference>
<gene>
    <name evidence="3" type="ORF">VF724_18845</name>
</gene>
<dbReference type="PANTHER" id="PTHR30314">
    <property type="entry name" value="CELL DIVISION PROTEIN FTSZ-RELATED"/>
    <property type="match status" value="1"/>
</dbReference>
<dbReference type="Gene3D" id="3.40.50.1440">
    <property type="entry name" value="Tubulin/FtsZ, GTPase domain"/>
    <property type="match status" value="1"/>
</dbReference>
<keyword evidence="2" id="KW-0342">GTP-binding</keyword>
<dbReference type="PRINTS" id="PR00423">
    <property type="entry name" value="CELLDVISFTSZ"/>
</dbReference>
<reference evidence="3" key="1">
    <citation type="submission" date="2023-12" db="EMBL/GenBank/DDBJ databases">
        <title>Fervidustalea candida gen. nov., sp. nov., a novel member of the family Paenibacillaceae isolated from a geothermal area.</title>
        <authorList>
            <person name="Li W.-J."/>
            <person name="Jiao J.-Y."/>
            <person name="Chen Y."/>
        </authorList>
    </citation>
    <scope>NUCLEOTIDE SEQUENCE</scope>
    <source>
        <strain evidence="3">SYSU GA230002</strain>
    </source>
</reference>
<dbReference type="EMBL" id="JAYJLD010000046">
    <property type="protein sequence ID" value="MEB3103698.1"/>
    <property type="molecule type" value="Genomic_DNA"/>
</dbReference>
<sequence length="304" mass="35874">MESPIRFFKIKQEFAEKEGSFLSEIRRDDICFFRFVGGNTSETDKLGRQLNRLKASGALLIGIFRFPFRFEGKRRMQTAIEQYYRMREICDAVTYLNSDGMMETLKPGTPIHQAREIFDRFEEASVRSIEETIRVSGEMNIDAHDIRSFMKNSSGPVYIRTFEGDSFDEPLKYAISAPYLPQDFTEGRQMIVNIGYTQNVDMLSFQQINLRLNDLFNKAELVKLGSYFINEPGHRFRITLFIHGMQDPFPRPEQMGKSYLRRLWLKRKWDELAIRSRHFRWSPLERRDRTDSPETVGEKRELQA</sequence>
<dbReference type="InterPro" id="IPR008280">
    <property type="entry name" value="Tub_FtsZ_C"/>
</dbReference>
<proteinExistence type="predicted"/>
<evidence type="ECO:0000256" key="1">
    <source>
        <dbReference type="ARBA" id="ARBA00022741"/>
    </source>
</evidence>
<dbReference type="Proteomes" id="UP001310386">
    <property type="component" value="Unassembled WGS sequence"/>
</dbReference>
<name>A0ABU5ZND9_9BACL</name>
<evidence type="ECO:0000256" key="2">
    <source>
        <dbReference type="ARBA" id="ARBA00023134"/>
    </source>
</evidence>
<keyword evidence="3" id="KW-0132">Cell division</keyword>
<dbReference type="PANTHER" id="PTHR30314:SF3">
    <property type="entry name" value="MITOCHONDRIAL DIVISION PROTEIN FSZA"/>
    <property type="match status" value="1"/>
</dbReference>
<dbReference type="InterPro" id="IPR003008">
    <property type="entry name" value="Tubulin_FtsZ_GTPase"/>
</dbReference>
<accession>A0ABU5ZND9</accession>
<dbReference type="RefSeq" id="WP_371755825.1">
    <property type="nucleotide sequence ID" value="NZ_JAYJLD010000046.1"/>
</dbReference>
<evidence type="ECO:0000313" key="3">
    <source>
        <dbReference type="EMBL" id="MEB3103698.1"/>
    </source>
</evidence>
<evidence type="ECO:0000313" key="4">
    <source>
        <dbReference type="Proteomes" id="UP001310386"/>
    </source>
</evidence>
<protein>
    <submittedName>
        <fullName evidence="3">Cell division protein FtsZ</fullName>
    </submittedName>
</protein>
<dbReference type="SUPFAM" id="SSF55307">
    <property type="entry name" value="Tubulin C-terminal domain-like"/>
    <property type="match status" value="1"/>
</dbReference>
<dbReference type="SUPFAM" id="SSF52490">
    <property type="entry name" value="Tubulin nucleotide-binding domain-like"/>
    <property type="match status" value="1"/>
</dbReference>